<keyword evidence="4" id="KW-0804">Transcription</keyword>
<keyword evidence="5" id="KW-0539">Nucleus</keyword>
<dbReference type="SUPFAM" id="SSF101936">
    <property type="entry name" value="DNA-binding pseudobarrel domain"/>
    <property type="match status" value="1"/>
</dbReference>
<sequence>MASSSFQRNKHSPSSVICFFKIVLRQSLEDGNLVSSFMLITKTSFILSFELQKFPKEFSMKYGDGVPNPVYLKPPDGTAWKIDWSEYDGAIQFENGWKEFALYYSLDHGHMMWFEYNKTSKTL</sequence>
<dbReference type="InterPro" id="IPR050655">
    <property type="entry name" value="Plant_B3_domain"/>
</dbReference>
<evidence type="ECO:0000256" key="5">
    <source>
        <dbReference type="ARBA" id="ARBA00023242"/>
    </source>
</evidence>
<dbReference type="AlphaFoldDB" id="A0A445BPE2"/>
<dbReference type="PROSITE" id="PS50863">
    <property type="entry name" value="B3"/>
    <property type="match status" value="1"/>
</dbReference>
<evidence type="ECO:0000313" key="7">
    <source>
        <dbReference type="EMBL" id="RYR40548.1"/>
    </source>
</evidence>
<dbReference type="PANTHER" id="PTHR31920">
    <property type="entry name" value="B3 DOMAIN-CONTAINING"/>
    <property type="match status" value="1"/>
</dbReference>
<dbReference type="GO" id="GO:0005634">
    <property type="term" value="C:nucleus"/>
    <property type="evidence" value="ECO:0007669"/>
    <property type="project" value="UniProtKB-SubCell"/>
</dbReference>
<dbReference type="GO" id="GO:0003677">
    <property type="term" value="F:DNA binding"/>
    <property type="evidence" value="ECO:0007669"/>
    <property type="project" value="UniProtKB-KW"/>
</dbReference>
<keyword evidence="8" id="KW-1185">Reference proteome</keyword>
<dbReference type="EMBL" id="SDMP01000009">
    <property type="protein sequence ID" value="RYR40548.1"/>
    <property type="molecule type" value="Genomic_DNA"/>
</dbReference>
<evidence type="ECO:0000256" key="4">
    <source>
        <dbReference type="ARBA" id="ARBA00023163"/>
    </source>
</evidence>
<dbReference type="InterPro" id="IPR003340">
    <property type="entry name" value="B3_DNA-bd"/>
</dbReference>
<dbReference type="Pfam" id="PF02362">
    <property type="entry name" value="B3"/>
    <property type="match status" value="1"/>
</dbReference>
<evidence type="ECO:0000313" key="8">
    <source>
        <dbReference type="Proteomes" id="UP000289738"/>
    </source>
</evidence>
<comment type="subcellular location">
    <subcellularLocation>
        <location evidence="1">Nucleus</location>
    </subcellularLocation>
</comment>
<proteinExistence type="predicted"/>
<protein>
    <recommendedName>
        <fullName evidence="6">TF-B3 domain-containing protein</fullName>
    </recommendedName>
</protein>
<name>A0A445BPE2_ARAHY</name>
<keyword evidence="3" id="KW-0238">DNA-binding</keyword>
<dbReference type="InterPro" id="IPR015300">
    <property type="entry name" value="DNA-bd_pseudobarrel_sf"/>
</dbReference>
<feature type="domain" description="TF-B3" evidence="6">
    <location>
        <begin position="37"/>
        <end position="123"/>
    </location>
</feature>
<reference evidence="7 8" key="1">
    <citation type="submission" date="2019-01" db="EMBL/GenBank/DDBJ databases">
        <title>Sequencing of cultivated peanut Arachis hypogaea provides insights into genome evolution and oil improvement.</title>
        <authorList>
            <person name="Chen X."/>
        </authorList>
    </citation>
    <scope>NUCLEOTIDE SEQUENCE [LARGE SCALE GENOMIC DNA]</scope>
    <source>
        <strain evidence="8">cv. Fuhuasheng</strain>
        <tissue evidence="7">Leaves</tissue>
    </source>
</reference>
<dbReference type="Gene3D" id="2.40.330.10">
    <property type="entry name" value="DNA-binding pseudobarrel domain"/>
    <property type="match status" value="1"/>
</dbReference>
<gene>
    <name evidence="7" type="ORF">Ahy_A09g046300</name>
</gene>
<evidence type="ECO:0000256" key="1">
    <source>
        <dbReference type="ARBA" id="ARBA00004123"/>
    </source>
</evidence>
<keyword evidence="2" id="KW-0805">Transcription regulation</keyword>
<evidence type="ECO:0000256" key="2">
    <source>
        <dbReference type="ARBA" id="ARBA00023015"/>
    </source>
</evidence>
<dbReference type="Proteomes" id="UP000289738">
    <property type="component" value="Chromosome A09"/>
</dbReference>
<organism evidence="7 8">
    <name type="scientific">Arachis hypogaea</name>
    <name type="common">Peanut</name>
    <dbReference type="NCBI Taxonomy" id="3818"/>
    <lineage>
        <taxon>Eukaryota</taxon>
        <taxon>Viridiplantae</taxon>
        <taxon>Streptophyta</taxon>
        <taxon>Embryophyta</taxon>
        <taxon>Tracheophyta</taxon>
        <taxon>Spermatophyta</taxon>
        <taxon>Magnoliopsida</taxon>
        <taxon>eudicotyledons</taxon>
        <taxon>Gunneridae</taxon>
        <taxon>Pentapetalae</taxon>
        <taxon>rosids</taxon>
        <taxon>fabids</taxon>
        <taxon>Fabales</taxon>
        <taxon>Fabaceae</taxon>
        <taxon>Papilionoideae</taxon>
        <taxon>50 kb inversion clade</taxon>
        <taxon>dalbergioids sensu lato</taxon>
        <taxon>Dalbergieae</taxon>
        <taxon>Pterocarpus clade</taxon>
        <taxon>Arachis</taxon>
    </lineage>
</organism>
<accession>A0A445BPE2</accession>
<comment type="caution">
    <text evidence="7">The sequence shown here is derived from an EMBL/GenBank/DDBJ whole genome shotgun (WGS) entry which is preliminary data.</text>
</comment>
<evidence type="ECO:0000259" key="6">
    <source>
        <dbReference type="PROSITE" id="PS50863"/>
    </source>
</evidence>
<dbReference type="PANTHER" id="PTHR31920:SF108">
    <property type="entry name" value="B3 DOMAIN-CONTAINING TRANSCRIPTION FACTOR VRN1-LIKE"/>
    <property type="match status" value="1"/>
</dbReference>
<evidence type="ECO:0000256" key="3">
    <source>
        <dbReference type="ARBA" id="ARBA00023125"/>
    </source>
</evidence>